<feature type="transmembrane region" description="Helical" evidence="1">
    <location>
        <begin position="12"/>
        <end position="37"/>
    </location>
</feature>
<feature type="non-terminal residue" evidence="2">
    <location>
        <position position="1"/>
    </location>
</feature>
<proteinExistence type="predicted"/>
<evidence type="ECO:0000256" key="1">
    <source>
        <dbReference type="SAM" id="Phobius"/>
    </source>
</evidence>
<sequence>LIICNCCSEGRLTTFIIVLLINNMILYFVLFCIAQYLHTNSAIPLEDNTVANLINEHKVEKRQLLRGLEREVLRDDRLMDRMINQEFRDERIMNNQLRRDERLMMRDNMIPFGGGLYNDPFIQPYGGFYY</sequence>
<keyword evidence="1" id="KW-1133">Transmembrane helix</keyword>
<keyword evidence="1" id="KW-0812">Transmembrane</keyword>
<evidence type="ECO:0000313" key="2">
    <source>
        <dbReference type="EMBL" id="KRX39460.1"/>
    </source>
</evidence>
<dbReference type="Proteomes" id="UP000055048">
    <property type="component" value="Unassembled WGS sequence"/>
</dbReference>
<gene>
    <name evidence="2" type="ORF">T05_11541</name>
</gene>
<keyword evidence="3" id="KW-1185">Reference proteome</keyword>
<reference evidence="2 3" key="1">
    <citation type="submission" date="2015-01" db="EMBL/GenBank/DDBJ databases">
        <title>Evolution of Trichinella species and genotypes.</title>
        <authorList>
            <person name="Korhonen P.K."/>
            <person name="Edoardo P."/>
            <person name="Giuseppe L.R."/>
            <person name="Gasser R.B."/>
        </authorList>
    </citation>
    <scope>NUCLEOTIDE SEQUENCE [LARGE SCALE GENOMIC DNA]</scope>
    <source>
        <strain evidence="2">ISS417</strain>
    </source>
</reference>
<keyword evidence="1" id="KW-0472">Membrane</keyword>
<name>A0A0V0TKF5_9BILA</name>
<comment type="caution">
    <text evidence="2">The sequence shown here is derived from an EMBL/GenBank/DDBJ whole genome shotgun (WGS) entry which is preliminary data.</text>
</comment>
<organism evidence="2 3">
    <name type="scientific">Trichinella murrelli</name>
    <dbReference type="NCBI Taxonomy" id="144512"/>
    <lineage>
        <taxon>Eukaryota</taxon>
        <taxon>Metazoa</taxon>
        <taxon>Ecdysozoa</taxon>
        <taxon>Nematoda</taxon>
        <taxon>Enoplea</taxon>
        <taxon>Dorylaimia</taxon>
        <taxon>Trichinellida</taxon>
        <taxon>Trichinellidae</taxon>
        <taxon>Trichinella</taxon>
    </lineage>
</organism>
<accession>A0A0V0TKF5</accession>
<dbReference type="AlphaFoldDB" id="A0A0V0TKF5"/>
<evidence type="ECO:0000313" key="3">
    <source>
        <dbReference type="Proteomes" id="UP000055048"/>
    </source>
</evidence>
<dbReference type="EMBL" id="JYDJ01000233">
    <property type="protein sequence ID" value="KRX39460.1"/>
    <property type="molecule type" value="Genomic_DNA"/>
</dbReference>
<protein>
    <submittedName>
        <fullName evidence="2">Uncharacterized protein</fullName>
    </submittedName>
</protein>